<protein>
    <submittedName>
        <fullName evidence="1">Uncharacterized protein</fullName>
    </submittedName>
</protein>
<reference evidence="1" key="1">
    <citation type="submission" date="2019-08" db="EMBL/GenBank/DDBJ databases">
        <authorList>
            <person name="Kucharzyk K."/>
            <person name="Murdoch R.W."/>
            <person name="Higgins S."/>
            <person name="Loffler F."/>
        </authorList>
    </citation>
    <scope>NUCLEOTIDE SEQUENCE</scope>
</reference>
<organism evidence="1">
    <name type="scientific">bioreactor metagenome</name>
    <dbReference type="NCBI Taxonomy" id="1076179"/>
    <lineage>
        <taxon>unclassified sequences</taxon>
        <taxon>metagenomes</taxon>
        <taxon>ecological metagenomes</taxon>
    </lineage>
</organism>
<accession>A0A645I0I3</accession>
<evidence type="ECO:0000313" key="1">
    <source>
        <dbReference type="EMBL" id="MPN44801.1"/>
    </source>
</evidence>
<name>A0A645I0I3_9ZZZZ</name>
<dbReference type="EMBL" id="VSSQ01104210">
    <property type="protein sequence ID" value="MPN44801.1"/>
    <property type="molecule type" value="Genomic_DNA"/>
</dbReference>
<dbReference type="AlphaFoldDB" id="A0A645I0I3"/>
<gene>
    <name evidence="1" type="ORF">SDC9_192368</name>
</gene>
<comment type="caution">
    <text evidence="1">The sequence shown here is derived from an EMBL/GenBank/DDBJ whole genome shotgun (WGS) entry which is preliminary data.</text>
</comment>
<sequence>MKLDRIPNQILEHLCELNPVRKNSGKRLMINDCAMLFDRDLEIGEHRSQHLLGIGRFERPRTGIQAGISEQIMDQCLHTASSIHCKMDEFIGFRIQLALILPAQELEVTDHHSQRLE</sequence>
<proteinExistence type="predicted"/>